<dbReference type="EMBL" id="JBCHKU010000030">
    <property type="protein sequence ID" value="MEM6250500.1"/>
    <property type="molecule type" value="Genomic_DNA"/>
</dbReference>
<dbReference type="Gene3D" id="3.30.200.20">
    <property type="entry name" value="Phosphorylase Kinase, domain 1"/>
    <property type="match status" value="1"/>
</dbReference>
<name>A0ABU9UW78_9GAMM</name>
<dbReference type="InterPro" id="IPR000719">
    <property type="entry name" value="Prot_kinase_dom"/>
</dbReference>
<keyword evidence="7" id="KW-1185">Reference proteome</keyword>
<keyword evidence="1 6" id="KW-0808">Transferase</keyword>
<dbReference type="InterPro" id="IPR045269">
    <property type="entry name" value="Atg1-like"/>
</dbReference>
<dbReference type="PANTHER" id="PTHR24348:SF22">
    <property type="entry name" value="NON-SPECIFIC SERINE_THREONINE PROTEIN KINASE"/>
    <property type="match status" value="1"/>
</dbReference>
<dbReference type="SMART" id="SM00220">
    <property type="entry name" value="S_TKc"/>
    <property type="match status" value="1"/>
</dbReference>
<dbReference type="PROSITE" id="PS00108">
    <property type="entry name" value="PROTEIN_KINASE_ST"/>
    <property type="match status" value="1"/>
</dbReference>
<keyword evidence="4" id="KW-0067">ATP-binding</keyword>
<proteinExistence type="predicted"/>
<evidence type="ECO:0000313" key="7">
    <source>
        <dbReference type="Proteomes" id="UP001489333"/>
    </source>
</evidence>
<protein>
    <submittedName>
        <fullName evidence="6">Serine/threonine-protein kinase</fullName>
        <ecNumber evidence="6">2.7.11.1</ecNumber>
    </submittedName>
</protein>
<dbReference type="PROSITE" id="PS50011">
    <property type="entry name" value="PROTEIN_KINASE_DOM"/>
    <property type="match status" value="1"/>
</dbReference>
<dbReference type="Pfam" id="PF00069">
    <property type="entry name" value="Pkinase"/>
    <property type="match status" value="1"/>
</dbReference>
<keyword evidence="2" id="KW-0547">Nucleotide-binding</keyword>
<dbReference type="InterPro" id="IPR011009">
    <property type="entry name" value="Kinase-like_dom_sf"/>
</dbReference>
<evidence type="ECO:0000259" key="5">
    <source>
        <dbReference type="PROSITE" id="PS50011"/>
    </source>
</evidence>
<dbReference type="GO" id="GO:0004674">
    <property type="term" value="F:protein serine/threonine kinase activity"/>
    <property type="evidence" value="ECO:0007669"/>
    <property type="project" value="UniProtKB-EC"/>
</dbReference>
<sequence>MIAPNTIIGDRYEVQKHIGAGGMQDVYLAKDQFLGGYIALKTPQPGQKTRRFQASAVIAGKVNHHNVAKTLDYFEEKGVVYLVEEYVNGQTLEDKIAQRKFLDPHLAARTLHLLAKGIRASHIQGVIHRDLKPSNIMVDSSAGIEELKITDFGIATFTEEVFNEEAESGDITRSTSGTVKGALPFMAPEMMFRRKGDNITCALDIWSIGAMMFKLMAGEYPFGVYLDAAVNVKTQNRLAWPSFMTENPQFSPLARELQTIIDSCLEYDPTKRPTADDLVKKCQNLCYQTSKRHEATVTKLIQNGYSGFASNPQHSVFFSIHSLYGASRVQSGSKITYSKFPGHPNARAHPVIIQK</sequence>
<dbReference type="SUPFAM" id="SSF56112">
    <property type="entry name" value="Protein kinase-like (PK-like)"/>
    <property type="match status" value="1"/>
</dbReference>
<evidence type="ECO:0000256" key="1">
    <source>
        <dbReference type="ARBA" id="ARBA00022679"/>
    </source>
</evidence>
<accession>A0ABU9UW78</accession>
<comment type="caution">
    <text evidence="6">The sequence shown here is derived from an EMBL/GenBank/DDBJ whole genome shotgun (WGS) entry which is preliminary data.</text>
</comment>
<reference evidence="6 7" key="1">
    <citation type="submission" date="2024-04" db="EMBL/GenBank/DDBJ databases">
        <title>Novel Shewanella species isolated from Baltic Sea sediments.</title>
        <authorList>
            <person name="Martin-Rodriguez A.J."/>
            <person name="Fernandez-Juarez V."/>
            <person name="Valeriano V.D."/>
            <person name="Mihindukulasooriya I."/>
            <person name="Ceresnova L."/>
            <person name="Joffre E."/>
            <person name="Jensie-Markopoulos S."/>
            <person name="Moore E.R.B."/>
            <person name="Sjoling A."/>
        </authorList>
    </citation>
    <scope>NUCLEOTIDE SEQUENCE [LARGE SCALE GENOMIC DNA]</scope>
    <source>
        <strain evidence="6 7">VAX-SP0-0CM-1</strain>
    </source>
</reference>
<evidence type="ECO:0000256" key="3">
    <source>
        <dbReference type="ARBA" id="ARBA00022777"/>
    </source>
</evidence>
<dbReference type="CDD" id="cd14014">
    <property type="entry name" value="STKc_PknB_like"/>
    <property type="match status" value="1"/>
</dbReference>
<dbReference type="EC" id="2.7.11.1" evidence="6"/>
<evidence type="ECO:0000313" key="6">
    <source>
        <dbReference type="EMBL" id="MEM6250500.1"/>
    </source>
</evidence>
<organism evidence="6 7">
    <name type="scientific">Shewanella vaxholmensis</name>
    <dbReference type="NCBI Taxonomy" id="3063535"/>
    <lineage>
        <taxon>Bacteria</taxon>
        <taxon>Pseudomonadati</taxon>
        <taxon>Pseudomonadota</taxon>
        <taxon>Gammaproteobacteria</taxon>
        <taxon>Alteromonadales</taxon>
        <taxon>Shewanellaceae</taxon>
        <taxon>Shewanella</taxon>
    </lineage>
</organism>
<dbReference type="Gene3D" id="1.10.510.10">
    <property type="entry name" value="Transferase(Phosphotransferase) domain 1"/>
    <property type="match status" value="1"/>
</dbReference>
<gene>
    <name evidence="6" type="ORF">AAGS29_18015</name>
</gene>
<dbReference type="PANTHER" id="PTHR24348">
    <property type="entry name" value="SERINE/THREONINE-PROTEIN KINASE UNC-51-RELATED"/>
    <property type="match status" value="1"/>
</dbReference>
<evidence type="ECO:0000256" key="2">
    <source>
        <dbReference type="ARBA" id="ARBA00022741"/>
    </source>
</evidence>
<keyword evidence="3 6" id="KW-0418">Kinase</keyword>
<dbReference type="InterPro" id="IPR008271">
    <property type="entry name" value="Ser/Thr_kinase_AS"/>
</dbReference>
<evidence type="ECO:0000256" key="4">
    <source>
        <dbReference type="ARBA" id="ARBA00022840"/>
    </source>
</evidence>
<dbReference type="RefSeq" id="WP_342902351.1">
    <property type="nucleotide sequence ID" value="NZ_JBCHKU010000030.1"/>
</dbReference>
<dbReference type="Proteomes" id="UP001489333">
    <property type="component" value="Unassembled WGS sequence"/>
</dbReference>
<feature type="domain" description="Protein kinase" evidence="5">
    <location>
        <begin position="12"/>
        <end position="296"/>
    </location>
</feature>